<accession>A0A5A7S7C6</accession>
<name>A0A5A7S7C6_9NOCA</name>
<organism evidence="2 3">
    <name type="scientific">Antrihabitans cavernicola</name>
    <dbReference type="NCBI Taxonomy" id="2495913"/>
    <lineage>
        <taxon>Bacteria</taxon>
        <taxon>Bacillati</taxon>
        <taxon>Actinomycetota</taxon>
        <taxon>Actinomycetes</taxon>
        <taxon>Mycobacteriales</taxon>
        <taxon>Nocardiaceae</taxon>
        <taxon>Antrihabitans</taxon>
    </lineage>
</organism>
<protein>
    <submittedName>
        <fullName evidence="2">Uncharacterized protein</fullName>
    </submittedName>
</protein>
<comment type="caution">
    <text evidence="2">The sequence shown here is derived from an EMBL/GenBank/DDBJ whole genome shotgun (WGS) entry which is preliminary data.</text>
</comment>
<dbReference type="RefSeq" id="WP_149432161.1">
    <property type="nucleotide sequence ID" value="NZ_VLNY01000012.1"/>
</dbReference>
<gene>
    <name evidence="2" type="ORF">FOY51_20670</name>
</gene>
<evidence type="ECO:0000313" key="3">
    <source>
        <dbReference type="Proteomes" id="UP000322244"/>
    </source>
</evidence>
<keyword evidence="1" id="KW-1133">Transmembrane helix</keyword>
<feature type="transmembrane region" description="Helical" evidence="1">
    <location>
        <begin position="43"/>
        <end position="63"/>
    </location>
</feature>
<feature type="transmembrane region" description="Helical" evidence="1">
    <location>
        <begin position="12"/>
        <end position="37"/>
    </location>
</feature>
<dbReference type="AlphaFoldDB" id="A0A5A7S7C6"/>
<evidence type="ECO:0000313" key="2">
    <source>
        <dbReference type="EMBL" id="KAA0021042.1"/>
    </source>
</evidence>
<keyword evidence="1" id="KW-0812">Transmembrane</keyword>
<dbReference type="OrthoDB" id="4467808at2"/>
<keyword evidence="1" id="KW-0472">Membrane</keyword>
<proteinExistence type="predicted"/>
<dbReference type="Proteomes" id="UP000322244">
    <property type="component" value="Unassembled WGS sequence"/>
</dbReference>
<dbReference type="EMBL" id="VLNY01000012">
    <property type="protein sequence ID" value="KAA0021042.1"/>
    <property type="molecule type" value="Genomic_DNA"/>
</dbReference>
<keyword evidence="3" id="KW-1185">Reference proteome</keyword>
<evidence type="ECO:0000256" key="1">
    <source>
        <dbReference type="SAM" id="Phobius"/>
    </source>
</evidence>
<sequence length="88" mass="8944">MKNPDGSPGFSYARLAFLSIGAATLVLVLTTVLVSVIQPGPDLGLTIALLGVFGAIAAMGFVATRITNRAFADVEPNKPDSGDGPATQ</sequence>
<reference evidence="2 3" key="1">
    <citation type="submission" date="2019-07" db="EMBL/GenBank/DDBJ databases">
        <title>Rhodococcus cavernicolus sp. nov., isolated from a cave.</title>
        <authorList>
            <person name="Lee S.D."/>
        </authorList>
    </citation>
    <scope>NUCLEOTIDE SEQUENCE [LARGE SCALE GENOMIC DNA]</scope>
    <source>
        <strain evidence="2 3">C1-24</strain>
    </source>
</reference>